<sequence length="56" mass="6661">MIEKFKKVHYLSDYIIQKEWEIAEYNAENQIDRNNPVNGRALTNIGVFRAYIKSLD</sequence>
<organism evidence="1 2">
    <name type="scientific">Schinkia azotoformans LMG 9581</name>
    <dbReference type="NCBI Taxonomy" id="1131731"/>
    <lineage>
        <taxon>Bacteria</taxon>
        <taxon>Bacillati</taxon>
        <taxon>Bacillota</taxon>
        <taxon>Bacilli</taxon>
        <taxon>Bacillales</taxon>
        <taxon>Bacillaceae</taxon>
        <taxon>Calidifontibacillus/Schinkia group</taxon>
        <taxon>Schinkia</taxon>
    </lineage>
</organism>
<accession>K6DII9</accession>
<dbReference type="PANTHER" id="PTHR30414">
    <property type="entry name" value="MINICONDUCTANCE MECHANOSENSITIVE CHANNEL YBDG"/>
    <property type="match status" value="1"/>
</dbReference>
<dbReference type="PANTHER" id="PTHR30414:SF0">
    <property type="entry name" value="MINICONDUCTANCE MECHANOSENSITIVE CHANNEL YBDG"/>
    <property type="match status" value="1"/>
</dbReference>
<dbReference type="GO" id="GO:0008381">
    <property type="term" value="F:mechanosensitive monoatomic ion channel activity"/>
    <property type="evidence" value="ECO:0007669"/>
    <property type="project" value="InterPro"/>
</dbReference>
<gene>
    <name evidence="1" type="ORF">BAZO_06359</name>
</gene>
<dbReference type="STRING" id="1131731.BAZO_06359"/>
<reference evidence="1 2" key="1">
    <citation type="journal article" date="2012" name="Front. Microbiol.">
        <title>Redundancy and modularity in membrane-associated dissimilatory nitrate reduction in Bacillus.</title>
        <authorList>
            <person name="Heylen K."/>
            <person name="Keltjens J."/>
        </authorList>
    </citation>
    <scope>NUCLEOTIDE SEQUENCE [LARGE SCALE GENOMIC DNA]</scope>
    <source>
        <strain evidence="1 2">LMG 9581</strain>
    </source>
</reference>
<dbReference type="AlphaFoldDB" id="K6DII9"/>
<evidence type="ECO:0000313" key="2">
    <source>
        <dbReference type="Proteomes" id="UP000006315"/>
    </source>
</evidence>
<comment type="caution">
    <text evidence="1">The sequence shown here is derived from an EMBL/GenBank/DDBJ whole genome shotgun (WGS) entry which is preliminary data.</text>
</comment>
<dbReference type="Proteomes" id="UP000006315">
    <property type="component" value="Unassembled WGS sequence"/>
</dbReference>
<dbReference type="PATRIC" id="fig|1131731.3.peg.1330"/>
<dbReference type="InterPro" id="IPR030192">
    <property type="entry name" value="YbdG"/>
</dbReference>
<evidence type="ECO:0000313" key="1">
    <source>
        <dbReference type="EMBL" id="EKN68114.1"/>
    </source>
</evidence>
<dbReference type="EMBL" id="AJLR01000042">
    <property type="protein sequence ID" value="EKN68114.1"/>
    <property type="molecule type" value="Genomic_DNA"/>
</dbReference>
<protein>
    <submittedName>
        <fullName evidence="1">Mechanosensitive ion channel MscS</fullName>
    </submittedName>
</protein>
<dbReference type="GO" id="GO:0071470">
    <property type="term" value="P:cellular response to osmotic stress"/>
    <property type="evidence" value="ECO:0007669"/>
    <property type="project" value="InterPro"/>
</dbReference>
<name>K6DII9_SCHAZ</name>
<dbReference type="GO" id="GO:0005886">
    <property type="term" value="C:plasma membrane"/>
    <property type="evidence" value="ECO:0007669"/>
    <property type="project" value="TreeGrafter"/>
</dbReference>
<keyword evidence="2" id="KW-1185">Reference proteome</keyword>
<proteinExistence type="predicted"/>